<dbReference type="EMBL" id="CAESAJ010000134">
    <property type="protein sequence ID" value="CAB4342279.1"/>
    <property type="molecule type" value="Genomic_DNA"/>
</dbReference>
<dbReference type="AlphaFoldDB" id="A0A6J5ZMQ3"/>
<name>A0A6J5ZMQ3_9ZZZZ</name>
<gene>
    <name evidence="1" type="ORF">UFOPK3770_01066</name>
</gene>
<proteinExistence type="predicted"/>
<accession>A0A6J5ZMQ3</accession>
<evidence type="ECO:0000313" key="1">
    <source>
        <dbReference type="EMBL" id="CAB4342279.1"/>
    </source>
</evidence>
<organism evidence="1">
    <name type="scientific">freshwater metagenome</name>
    <dbReference type="NCBI Taxonomy" id="449393"/>
    <lineage>
        <taxon>unclassified sequences</taxon>
        <taxon>metagenomes</taxon>
        <taxon>ecological metagenomes</taxon>
    </lineage>
</organism>
<sequence>MQYSVSLVCDGDREVTLEEIVELADAVAPMHGIASGIGTMSYGAQILVEAENSADAVEEGRKLLEAALAKTNLPFWPVTNAHAMSEDDDYEDLDLIHE</sequence>
<protein>
    <submittedName>
        <fullName evidence="1">Unannotated protein</fullName>
    </submittedName>
</protein>
<reference evidence="1" key="1">
    <citation type="submission" date="2020-05" db="EMBL/GenBank/DDBJ databases">
        <authorList>
            <person name="Chiriac C."/>
            <person name="Salcher M."/>
            <person name="Ghai R."/>
            <person name="Kavagutti S V."/>
        </authorList>
    </citation>
    <scope>NUCLEOTIDE SEQUENCE</scope>
</reference>